<keyword evidence="14" id="KW-1185">Reference proteome</keyword>
<evidence type="ECO:0000313" key="14">
    <source>
        <dbReference type="Proteomes" id="UP000721844"/>
    </source>
</evidence>
<dbReference type="InterPro" id="IPR005123">
    <property type="entry name" value="Oxoglu/Fe-dep_dioxygenase_dom"/>
</dbReference>
<evidence type="ECO:0000256" key="8">
    <source>
        <dbReference type="ARBA" id="ARBA00031282"/>
    </source>
</evidence>
<feature type="domain" description="Fe2OG dioxygenase" evidence="12">
    <location>
        <begin position="174"/>
        <end position="277"/>
    </location>
</feature>
<dbReference type="PRINTS" id="PR00682">
    <property type="entry name" value="IPNSYNTHASE"/>
</dbReference>
<evidence type="ECO:0000256" key="4">
    <source>
        <dbReference type="ARBA" id="ARBA00012531"/>
    </source>
</evidence>
<dbReference type="Proteomes" id="UP000721844">
    <property type="component" value="Unassembled WGS sequence"/>
</dbReference>
<dbReference type="GO" id="GO:0009693">
    <property type="term" value="P:ethylene biosynthetic process"/>
    <property type="evidence" value="ECO:0007669"/>
    <property type="project" value="UniProtKB-KW"/>
</dbReference>
<evidence type="ECO:0000256" key="5">
    <source>
        <dbReference type="ARBA" id="ARBA00019045"/>
    </source>
</evidence>
<evidence type="ECO:0000313" key="13">
    <source>
        <dbReference type="EMBL" id="MCB8879922.1"/>
    </source>
</evidence>
<proteinExistence type="inferred from homology"/>
<reference evidence="13 14" key="1">
    <citation type="journal article" date="2021" name="Microorganisms">
        <title>Acidisoma silvae sp. nov. and Acidisomacellulosilytica sp. nov., Two Acidophilic Bacteria Isolated from Decaying Wood, Hydrolyzing Cellulose and Producing Poly-3-hydroxybutyrate.</title>
        <authorList>
            <person name="Mieszkin S."/>
            <person name="Pouder E."/>
            <person name="Uroz S."/>
            <person name="Simon-Colin C."/>
            <person name="Alain K."/>
        </authorList>
    </citation>
    <scope>NUCLEOTIDE SEQUENCE [LARGE SCALE GENOMIC DNA]</scope>
    <source>
        <strain evidence="13 14">HW T5.17</strain>
    </source>
</reference>
<dbReference type="AlphaFoldDB" id="A0A963YZ84"/>
<evidence type="ECO:0000256" key="11">
    <source>
        <dbReference type="RuleBase" id="RU003682"/>
    </source>
</evidence>
<evidence type="ECO:0000256" key="9">
    <source>
        <dbReference type="ARBA" id="ARBA00047725"/>
    </source>
</evidence>
<dbReference type="EMBL" id="JAESVA010000002">
    <property type="protein sequence ID" value="MCB8879922.1"/>
    <property type="molecule type" value="Genomic_DNA"/>
</dbReference>
<protein>
    <recommendedName>
        <fullName evidence="5">2-oxoglutarate-dependent ethylene/succinate-forming enzyme</fullName>
        <ecNumber evidence="4">1.13.12.19</ecNumber>
        <ecNumber evidence="3">1.14.20.7</ecNumber>
    </recommendedName>
    <alternativeName>
        <fullName evidence="7">2-oxoglutarate dioxygenase (ethylene-forming)</fullName>
    </alternativeName>
    <alternativeName>
        <fullName evidence="8">2-oxoglutarate/L-arginine monooxygenase/decarboxylase (succinate-forming)</fullName>
    </alternativeName>
</protein>
<dbReference type="EC" id="1.14.20.7" evidence="3"/>
<keyword evidence="11" id="KW-0479">Metal-binding</keyword>
<dbReference type="PANTHER" id="PTHR47990">
    <property type="entry name" value="2-OXOGLUTARATE (2OG) AND FE(II)-DEPENDENT OXYGENASE SUPERFAMILY PROTEIN-RELATED"/>
    <property type="match status" value="1"/>
</dbReference>
<dbReference type="InterPro" id="IPR044861">
    <property type="entry name" value="IPNS-like_FE2OG_OXY"/>
</dbReference>
<evidence type="ECO:0000256" key="1">
    <source>
        <dbReference type="ARBA" id="ARBA00001954"/>
    </source>
</evidence>
<comment type="cofactor">
    <cofactor evidence="1">
        <name>Fe(2+)</name>
        <dbReference type="ChEBI" id="CHEBI:29033"/>
    </cofactor>
</comment>
<sequence>MAFEAIPIIDFAPMLGEDVAAKRALAAELRAACTEIGFFYIKNHGVAQALIDQTFAECPRFFGLPLDEKMRIHVRHSVNNSGYTPLLEENTDPTAKGDLHEAFDIAHERPESDPDRAGQPKHFGPNQWPAGLPGFRAQVDAYYAAMHVLGQRLFAAFALALDLPEDYFTPLANKPTAIMRLLSYPSQDGPVDPKQIGIGAHSDYECFTILCQETVPALQVRNTDGKWIDAPPIRGTFVINIGDQMARWTNDLFASTLHRAMNTSGRARYSIPCFVGSNFDTKIEALPGTVTADRPAKYPPVLAGDYVQGRLDATYAYRQEGTEPVG</sequence>
<dbReference type="Pfam" id="PF03171">
    <property type="entry name" value="2OG-FeII_Oxy"/>
    <property type="match status" value="1"/>
</dbReference>
<comment type="catalytic activity">
    <reaction evidence="10">
        <text>L-arginine + 2-oxoglutarate + O2 = guanidine + L-glutamate 5-semialdehyde + succinate + CO2</text>
        <dbReference type="Rhea" id="RHEA:31535"/>
        <dbReference type="ChEBI" id="CHEBI:15379"/>
        <dbReference type="ChEBI" id="CHEBI:16526"/>
        <dbReference type="ChEBI" id="CHEBI:16810"/>
        <dbReference type="ChEBI" id="CHEBI:30031"/>
        <dbReference type="ChEBI" id="CHEBI:30087"/>
        <dbReference type="ChEBI" id="CHEBI:32682"/>
        <dbReference type="ChEBI" id="CHEBI:58066"/>
        <dbReference type="EC" id="1.14.20.7"/>
    </reaction>
</comment>
<comment type="similarity">
    <text evidence="11">Belongs to the iron/ascorbate-dependent oxidoreductase family.</text>
</comment>
<evidence type="ECO:0000256" key="7">
    <source>
        <dbReference type="ARBA" id="ARBA00031011"/>
    </source>
</evidence>
<dbReference type="InterPro" id="IPR026992">
    <property type="entry name" value="DIOX_N"/>
</dbReference>
<dbReference type="InterPro" id="IPR050231">
    <property type="entry name" value="Iron_ascorbate_oxido_reductase"/>
</dbReference>
<gene>
    <name evidence="13" type="ORF">ACELLULO517_06725</name>
</gene>
<dbReference type="EC" id="1.13.12.19" evidence="4"/>
<evidence type="ECO:0000256" key="3">
    <source>
        <dbReference type="ARBA" id="ARBA00012293"/>
    </source>
</evidence>
<dbReference type="GO" id="GO:0102276">
    <property type="term" value="F:2-oxoglutarate oxygenase/decarboxylase (ethylene-forming) activity"/>
    <property type="evidence" value="ECO:0007669"/>
    <property type="project" value="UniProtKB-EC"/>
</dbReference>
<dbReference type="Gene3D" id="2.60.120.330">
    <property type="entry name" value="B-lactam Antibiotic, Isopenicillin N Synthase, Chain"/>
    <property type="match status" value="1"/>
</dbReference>
<dbReference type="Pfam" id="PF14226">
    <property type="entry name" value="DIOX_N"/>
    <property type="match status" value="1"/>
</dbReference>
<dbReference type="SUPFAM" id="SSF51197">
    <property type="entry name" value="Clavaminate synthase-like"/>
    <property type="match status" value="1"/>
</dbReference>
<accession>A0A963YZ84</accession>
<dbReference type="InterPro" id="IPR027443">
    <property type="entry name" value="IPNS-like_sf"/>
</dbReference>
<comment type="catalytic activity">
    <reaction evidence="9">
        <text>2-oxoglutarate + O2 + 2 H(+) = ethene + 3 CO2 + H2O</text>
        <dbReference type="Rhea" id="RHEA:31523"/>
        <dbReference type="ChEBI" id="CHEBI:15377"/>
        <dbReference type="ChEBI" id="CHEBI:15378"/>
        <dbReference type="ChEBI" id="CHEBI:15379"/>
        <dbReference type="ChEBI" id="CHEBI:16526"/>
        <dbReference type="ChEBI" id="CHEBI:16810"/>
        <dbReference type="ChEBI" id="CHEBI:18153"/>
        <dbReference type="EC" id="1.13.12.19"/>
    </reaction>
</comment>
<keyword evidence="11" id="KW-0408">Iron</keyword>
<evidence type="ECO:0000256" key="6">
    <source>
        <dbReference type="ARBA" id="ARBA00022666"/>
    </source>
</evidence>
<name>A0A963YZ84_9PROT</name>
<dbReference type="RefSeq" id="WP_227306537.1">
    <property type="nucleotide sequence ID" value="NZ_JAESVA010000002.1"/>
</dbReference>
<dbReference type="PROSITE" id="PS51471">
    <property type="entry name" value="FE2OG_OXY"/>
    <property type="match status" value="1"/>
</dbReference>
<keyword evidence="11" id="KW-0560">Oxidoreductase</keyword>
<keyword evidence="6" id="KW-0266">Ethylene biosynthesis</keyword>
<dbReference type="GO" id="GO:0046872">
    <property type="term" value="F:metal ion binding"/>
    <property type="evidence" value="ECO:0007669"/>
    <property type="project" value="UniProtKB-KW"/>
</dbReference>
<evidence type="ECO:0000259" key="12">
    <source>
        <dbReference type="PROSITE" id="PS51471"/>
    </source>
</evidence>
<evidence type="ECO:0000256" key="10">
    <source>
        <dbReference type="ARBA" id="ARBA00049359"/>
    </source>
</evidence>
<comment type="pathway">
    <text evidence="2">Alkene biosynthesis; ethylene biosynthesis via 2-oxoglutarate.</text>
</comment>
<organism evidence="13 14">
    <name type="scientific">Acidisoma cellulosilyticum</name>
    <dbReference type="NCBI Taxonomy" id="2802395"/>
    <lineage>
        <taxon>Bacteria</taxon>
        <taxon>Pseudomonadati</taxon>
        <taxon>Pseudomonadota</taxon>
        <taxon>Alphaproteobacteria</taxon>
        <taxon>Acetobacterales</taxon>
        <taxon>Acidocellaceae</taxon>
        <taxon>Acidisoma</taxon>
    </lineage>
</organism>
<comment type="caution">
    <text evidence="13">The sequence shown here is derived from an EMBL/GenBank/DDBJ whole genome shotgun (WGS) entry which is preliminary data.</text>
</comment>
<evidence type="ECO:0000256" key="2">
    <source>
        <dbReference type="ARBA" id="ARBA00004767"/>
    </source>
</evidence>